<evidence type="ECO:0000313" key="2">
    <source>
        <dbReference type="EMBL" id="KZO93837.1"/>
    </source>
</evidence>
<keyword evidence="3" id="KW-1185">Reference proteome</keyword>
<gene>
    <name evidence="2" type="ORF">CALVIDRAFT_566069</name>
</gene>
<reference evidence="2 3" key="1">
    <citation type="journal article" date="2016" name="Mol. Biol. Evol.">
        <title>Comparative Genomics of Early-Diverging Mushroom-Forming Fungi Provides Insights into the Origins of Lignocellulose Decay Capabilities.</title>
        <authorList>
            <person name="Nagy L.G."/>
            <person name="Riley R."/>
            <person name="Tritt A."/>
            <person name="Adam C."/>
            <person name="Daum C."/>
            <person name="Floudas D."/>
            <person name="Sun H."/>
            <person name="Yadav J.S."/>
            <person name="Pangilinan J."/>
            <person name="Larsson K.H."/>
            <person name="Matsuura K."/>
            <person name="Barry K."/>
            <person name="Labutti K."/>
            <person name="Kuo R."/>
            <person name="Ohm R.A."/>
            <person name="Bhattacharya S.S."/>
            <person name="Shirouzu T."/>
            <person name="Yoshinaga Y."/>
            <person name="Martin F.M."/>
            <person name="Grigoriev I.V."/>
            <person name="Hibbett D.S."/>
        </authorList>
    </citation>
    <scope>NUCLEOTIDE SEQUENCE [LARGE SCALE GENOMIC DNA]</scope>
    <source>
        <strain evidence="2 3">TUFC12733</strain>
    </source>
</reference>
<proteinExistence type="predicted"/>
<feature type="compositionally biased region" description="Low complexity" evidence="1">
    <location>
        <begin position="436"/>
        <end position="451"/>
    </location>
</feature>
<dbReference type="Proteomes" id="UP000076738">
    <property type="component" value="Unassembled WGS sequence"/>
</dbReference>
<dbReference type="OrthoDB" id="10676546at2759"/>
<dbReference type="EMBL" id="KV417298">
    <property type="protein sequence ID" value="KZO93837.1"/>
    <property type="molecule type" value="Genomic_DNA"/>
</dbReference>
<sequence>MTPVAIAKTEGNWGSLWTKCPWGHQFFWISQPMPPEQQEEFKKNYNIMAEPDDDLPPGVVRNQTLMPGSPHTPQSKGRPRGVRDQVPGMATAPGPLNQAACHTCHMRPFNNKCSNFMCKGCCIKAQNTSFHNRPKLGTTGTTGTTGLTGVGRPQIGPCYAPGHKVQDVPLSEAITAVMEQIFPITAASIIDGMQVPHATPLGSHQTASSTPITPIRVGKALDPSWSNKYFGARADQEEQHEAKRQAERSQRALSRLFTVVIMQEDAEILECPNMIAQGDASRLTTDMQSWLPSVLQHISVKCKVDTHTSTWTVPVLDKIKARNSLSKAKLPEKATPAPPVQTDHTGPTAGTVGTGAPDAIAFHGSIKNPKPGKLLPALKDRITMPQKRRGLNCFRDRGARFQSCWHCYNAQKQCSEGNPEVDGRRNRSVRPKDDVPVLGPLPGTTPLQNPLPHQPDASMVDFTSFAKYDRMRFAQEHIYNPSDLLGITLAQLQLAGETVAAAQYNMERYCRAVQIHHNQLVEVPFGFNMDALSGPYLNGGGNIILRAQEMANAIIAHAPFRNGGTVRSSYQTARNPAGPADQSGHVFGPMTYVQARHGTPGTSGTSGTTGSGSSMGAQDAPAGSD</sequence>
<feature type="compositionally biased region" description="Basic and acidic residues" evidence="1">
    <location>
        <begin position="421"/>
        <end position="435"/>
    </location>
</feature>
<feature type="compositionally biased region" description="Polar residues" evidence="1">
    <location>
        <begin position="61"/>
        <end position="75"/>
    </location>
</feature>
<evidence type="ECO:0000313" key="3">
    <source>
        <dbReference type="Proteomes" id="UP000076738"/>
    </source>
</evidence>
<dbReference type="AlphaFoldDB" id="A0A167JRQ2"/>
<protein>
    <submittedName>
        <fullName evidence="2">Uncharacterized protein</fullName>
    </submittedName>
</protein>
<feature type="region of interest" description="Disordered" evidence="1">
    <location>
        <begin position="415"/>
        <end position="454"/>
    </location>
</feature>
<accession>A0A167JRQ2</accession>
<name>A0A167JRQ2_CALVF</name>
<organism evidence="2 3">
    <name type="scientific">Calocera viscosa (strain TUFC12733)</name>
    <dbReference type="NCBI Taxonomy" id="1330018"/>
    <lineage>
        <taxon>Eukaryota</taxon>
        <taxon>Fungi</taxon>
        <taxon>Dikarya</taxon>
        <taxon>Basidiomycota</taxon>
        <taxon>Agaricomycotina</taxon>
        <taxon>Dacrymycetes</taxon>
        <taxon>Dacrymycetales</taxon>
        <taxon>Dacrymycetaceae</taxon>
        <taxon>Calocera</taxon>
    </lineage>
</organism>
<evidence type="ECO:0000256" key="1">
    <source>
        <dbReference type="SAM" id="MobiDB-lite"/>
    </source>
</evidence>
<feature type="compositionally biased region" description="Low complexity" evidence="1">
    <location>
        <begin position="598"/>
        <end position="616"/>
    </location>
</feature>
<feature type="region of interest" description="Disordered" evidence="1">
    <location>
        <begin position="56"/>
        <end position="85"/>
    </location>
</feature>
<feature type="region of interest" description="Disordered" evidence="1">
    <location>
        <begin position="594"/>
        <end position="625"/>
    </location>
</feature>